<dbReference type="GeneID" id="98307320"/>
<dbReference type="InterPro" id="IPR014729">
    <property type="entry name" value="Rossmann-like_a/b/a_fold"/>
</dbReference>
<dbReference type="Proteomes" id="UP000051166">
    <property type="component" value="Unassembled WGS sequence"/>
</dbReference>
<dbReference type="PATRIC" id="fig|1423801.4.peg.2440"/>
<evidence type="ECO:0000256" key="3">
    <source>
        <dbReference type="HAMAP-Rule" id="MF_01539"/>
    </source>
</evidence>
<accession>A0A0R1V945</accession>
<dbReference type="AlphaFoldDB" id="A0A0R1V945"/>
<comment type="catalytic activity">
    <reaction evidence="3">
        <text>cytidine(34) in elongator tRNA(Met) + acetate + ATP = N(4)-acetylcytidine(34) in elongator tRNA(Met) + AMP + diphosphate</text>
        <dbReference type="Rhea" id="RHEA:58144"/>
        <dbReference type="Rhea" id="RHEA-COMP:10693"/>
        <dbReference type="Rhea" id="RHEA-COMP:10694"/>
        <dbReference type="ChEBI" id="CHEBI:30089"/>
        <dbReference type="ChEBI" id="CHEBI:30616"/>
        <dbReference type="ChEBI" id="CHEBI:33019"/>
        <dbReference type="ChEBI" id="CHEBI:74900"/>
        <dbReference type="ChEBI" id="CHEBI:82748"/>
        <dbReference type="ChEBI" id="CHEBI:456215"/>
    </reaction>
</comment>
<dbReference type="HAMAP" id="MF_01539">
    <property type="entry name" value="TmcAL"/>
    <property type="match status" value="1"/>
</dbReference>
<dbReference type="SUPFAM" id="SSF52374">
    <property type="entry name" value="Nucleotidylyl transferase"/>
    <property type="match status" value="1"/>
</dbReference>
<dbReference type="RefSeq" id="WP_056959903.1">
    <property type="nucleotide sequence ID" value="NZ_AZFQ01000019.1"/>
</dbReference>
<gene>
    <name evidence="3" type="primary">tmcAL</name>
    <name evidence="4" type="ORF">FD50_GL002383</name>
</gene>
<organism evidence="4 5">
    <name type="scientific">Liquorilactobacillus satsumensis DSM 16230 = JCM 12392</name>
    <dbReference type="NCBI Taxonomy" id="1423801"/>
    <lineage>
        <taxon>Bacteria</taxon>
        <taxon>Bacillati</taxon>
        <taxon>Bacillota</taxon>
        <taxon>Bacilli</taxon>
        <taxon>Lactobacillales</taxon>
        <taxon>Lactobacillaceae</taxon>
        <taxon>Liquorilactobacillus</taxon>
    </lineage>
</organism>
<comment type="caution">
    <text evidence="4">The sequence shown here is derived from an EMBL/GenBank/DDBJ whole genome shotgun (WGS) entry which is preliminary data.</text>
</comment>
<keyword evidence="3" id="KW-0694">RNA-binding</keyword>
<evidence type="ECO:0000313" key="5">
    <source>
        <dbReference type="Proteomes" id="UP000051166"/>
    </source>
</evidence>
<reference evidence="4 5" key="1">
    <citation type="journal article" date="2015" name="Genome Announc.">
        <title>Expanding the biotechnology potential of lactobacilli through comparative genomics of 213 strains and associated genera.</title>
        <authorList>
            <person name="Sun Z."/>
            <person name="Harris H.M."/>
            <person name="McCann A."/>
            <person name="Guo C."/>
            <person name="Argimon S."/>
            <person name="Zhang W."/>
            <person name="Yang X."/>
            <person name="Jeffery I.B."/>
            <person name="Cooney J.C."/>
            <person name="Kagawa T.F."/>
            <person name="Liu W."/>
            <person name="Song Y."/>
            <person name="Salvetti E."/>
            <person name="Wrobel A."/>
            <person name="Rasinkangas P."/>
            <person name="Parkhill J."/>
            <person name="Rea M.C."/>
            <person name="O'Sullivan O."/>
            <person name="Ritari J."/>
            <person name="Douillard F.P."/>
            <person name="Paul Ross R."/>
            <person name="Yang R."/>
            <person name="Briner A.E."/>
            <person name="Felis G.E."/>
            <person name="de Vos W.M."/>
            <person name="Barrangou R."/>
            <person name="Klaenhammer T.R."/>
            <person name="Caufield P.W."/>
            <person name="Cui Y."/>
            <person name="Zhang H."/>
            <person name="O'Toole P.W."/>
        </authorList>
    </citation>
    <scope>NUCLEOTIDE SEQUENCE [LARGE SCALE GENOMIC DNA]</scope>
    <source>
        <strain evidence="4 5">DSM 16230</strain>
    </source>
</reference>
<dbReference type="EMBL" id="AZFQ01000019">
    <property type="protein sequence ID" value="KRL99848.1"/>
    <property type="molecule type" value="Genomic_DNA"/>
</dbReference>
<feature type="binding site" evidence="3">
    <location>
        <position position="101"/>
    </location>
    <ligand>
        <name>ATP</name>
        <dbReference type="ChEBI" id="CHEBI:30616"/>
    </ligand>
</feature>
<dbReference type="STRING" id="1423801.FD50_GL002383"/>
<evidence type="ECO:0000256" key="2">
    <source>
        <dbReference type="ARBA" id="ARBA00022694"/>
    </source>
</evidence>
<dbReference type="EC" id="6.3.4.-" evidence="3"/>
<keyword evidence="3" id="KW-0963">Cytoplasm</keyword>
<comment type="function">
    <text evidence="3">Catalyzes the formation of N(4)-acetylcytidine (ac(4)C) at the wobble position of elongator tRNA(Met), using acetate and ATP as substrates. First activates an acetate ion to form acetyladenylate (Ac-AMP) and then transfers the acetyl group to tRNA to form ac(4)C34.</text>
</comment>
<dbReference type="NCBIfam" id="NF010191">
    <property type="entry name" value="PRK13670.1"/>
    <property type="match status" value="1"/>
</dbReference>
<protein>
    <recommendedName>
        <fullName evidence="3">tRNA(Met) cytidine acetate ligase</fullName>
        <ecNumber evidence="3">6.3.4.-</ecNumber>
    </recommendedName>
</protein>
<dbReference type="GO" id="GO:0005737">
    <property type="term" value="C:cytoplasm"/>
    <property type="evidence" value="ECO:0007669"/>
    <property type="project" value="UniProtKB-SubCell"/>
</dbReference>
<keyword evidence="1 3" id="KW-0436">Ligase</keyword>
<name>A0A0R1V945_9LACO</name>
<comment type="caution">
    <text evidence="3">Lacks conserved residue(s) required for the propagation of feature annotation.</text>
</comment>
<dbReference type="GO" id="GO:0000049">
    <property type="term" value="F:tRNA binding"/>
    <property type="evidence" value="ECO:0007669"/>
    <property type="project" value="UniProtKB-KW"/>
</dbReference>
<comment type="similarity">
    <text evidence="3">Belongs to the TmcAL family.</text>
</comment>
<dbReference type="InterPro" id="IPR008513">
    <property type="entry name" value="tRNA(Met)_cyd_acetate_ligase"/>
</dbReference>
<dbReference type="GO" id="GO:0016879">
    <property type="term" value="F:ligase activity, forming carbon-nitrogen bonds"/>
    <property type="evidence" value="ECO:0007669"/>
    <property type="project" value="UniProtKB-UniRule"/>
</dbReference>
<keyword evidence="5" id="KW-1185">Reference proteome</keyword>
<dbReference type="Pfam" id="PF05636">
    <property type="entry name" value="HIGH_NTase1"/>
    <property type="match status" value="1"/>
</dbReference>
<keyword evidence="3" id="KW-0067">ATP-binding</keyword>
<comment type="subcellular location">
    <subcellularLocation>
        <location evidence="3">Cytoplasm</location>
    </subcellularLocation>
</comment>
<dbReference type="PANTHER" id="PTHR37825:SF1">
    <property type="entry name" value="TRNA(MET) CYTIDINE ACETATE LIGASE"/>
    <property type="match status" value="1"/>
</dbReference>
<dbReference type="PANTHER" id="PTHR37825">
    <property type="entry name" value="TRNA(MET) CYTIDINE ACETATE LIGASE"/>
    <property type="match status" value="1"/>
</dbReference>
<dbReference type="GO" id="GO:0005524">
    <property type="term" value="F:ATP binding"/>
    <property type="evidence" value="ECO:0007669"/>
    <property type="project" value="UniProtKB-KW"/>
</dbReference>
<sequence length="390" mass="44060">MVVVGIIAEYNPFHNGHLYQIRQTRKRFPTATLVVVMSGNFLERGEPAIVDKWTRANEALHCGVDLVIELPVAFCVQPADRFAAGAVLLLREMGVQKLVFGAEHADYDFAALAEKVGTVHGDFSRYNESFAAAYQRVIAEKIGHRVDQPNDMLGLAYAKANREMGNFLELVPLQRMGAAHHATVLAPGKNIASASAIRAQLMQAKTASVNNYVPQQTLNDLAKQQLVSWADFWPLLRYQLLTATHEQLRNFYDVTEGLEFRMKEKLERLPQTADFETWLQAVKSKRYTYTHLARLAVIILLQVTAAEVKHVSEKPYLRLLGFTPAGQQLLNQRKKKVAFPLITRVTQQIRKEQLQVDYRAGLIYELASLRVQDHGRAPLRVGYSLSRESH</sequence>
<keyword evidence="3" id="KW-0820">tRNA-binding</keyword>
<keyword evidence="3" id="KW-0547">Nucleotide-binding</keyword>
<proteinExistence type="inferred from homology"/>
<feature type="binding site" evidence="3">
    <location>
        <begin position="7"/>
        <end position="20"/>
    </location>
    <ligand>
        <name>ATP</name>
        <dbReference type="ChEBI" id="CHEBI:30616"/>
    </ligand>
</feature>
<feature type="binding site" evidence="3">
    <location>
        <position position="150"/>
    </location>
    <ligand>
        <name>ATP</name>
        <dbReference type="ChEBI" id="CHEBI:30616"/>
    </ligand>
</feature>
<feature type="binding site" evidence="3">
    <location>
        <position position="175"/>
    </location>
    <ligand>
        <name>ATP</name>
        <dbReference type="ChEBI" id="CHEBI:30616"/>
    </ligand>
</feature>
<dbReference type="OrthoDB" id="9769796at2"/>
<evidence type="ECO:0000313" key="4">
    <source>
        <dbReference type="EMBL" id="KRL99848.1"/>
    </source>
</evidence>
<dbReference type="Gene3D" id="3.40.50.620">
    <property type="entry name" value="HUPs"/>
    <property type="match status" value="1"/>
</dbReference>
<keyword evidence="2 3" id="KW-0819">tRNA processing</keyword>
<dbReference type="GO" id="GO:0006400">
    <property type="term" value="P:tRNA modification"/>
    <property type="evidence" value="ECO:0007669"/>
    <property type="project" value="UniProtKB-UniRule"/>
</dbReference>
<evidence type="ECO:0000256" key="1">
    <source>
        <dbReference type="ARBA" id="ARBA00022598"/>
    </source>
</evidence>